<feature type="region of interest" description="Disordered" evidence="1">
    <location>
        <begin position="22"/>
        <end position="48"/>
    </location>
</feature>
<name>A0AAN7I1G8_9FUNG</name>
<accession>A0AAN7I1G8</accession>
<dbReference type="GeneID" id="89955192"/>
<dbReference type="EMBL" id="JASEJX010000014">
    <property type="protein sequence ID" value="KAK4516532.1"/>
    <property type="molecule type" value="Genomic_DNA"/>
</dbReference>
<protein>
    <submittedName>
        <fullName evidence="2">GTPase-activating protein</fullName>
    </submittedName>
</protein>
<evidence type="ECO:0000256" key="1">
    <source>
        <dbReference type="SAM" id="MobiDB-lite"/>
    </source>
</evidence>
<proteinExistence type="predicted"/>
<organism evidence="2 3">
    <name type="scientific">Mucor velutinosus</name>
    <dbReference type="NCBI Taxonomy" id="708070"/>
    <lineage>
        <taxon>Eukaryota</taxon>
        <taxon>Fungi</taxon>
        <taxon>Fungi incertae sedis</taxon>
        <taxon>Mucoromycota</taxon>
        <taxon>Mucoromycotina</taxon>
        <taxon>Mucoromycetes</taxon>
        <taxon>Mucorales</taxon>
        <taxon>Mucorineae</taxon>
        <taxon>Mucoraceae</taxon>
        <taxon>Mucor</taxon>
    </lineage>
</organism>
<keyword evidence="3" id="KW-1185">Reference proteome</keyword>
<dbReference type="RefSeq" id="XP_064683198.1">
    <property type="nucleotide sequence ID" value="XM_064830696.1"/>
</dbReference>
<evidence type="ECO:0000313" key="2">
    <source>
        <dbReference type="EMBL" id="KAK4516532.1"/>
    </source>
</evidence>
<evidence type="ECO:0000313" key="3">
    <source>
        <dbReference type="Proteomes" id="UP001304243"/>
    </source>
</evidence>
<comment type="caution">
    <text evidence="2">The sequence shown here is derived from an EMBL/GenBank/DDBJ whole genome shotgun (WGS) entry which is preliminary data.</text>
</comment>
<sequence length="378" mass="43779">MTTFFENPHYYSSQIKLEEPSILPSSLQQQQQQQQQPQQPQQQQPSHQDDFQDFFVAYRSSPTDLCRNVDYWKFAVSQMQQHIFNTSSATYSSPEAYFLKKTKKNTSVAKDLLAMINDNGTFRFNCDPMCASDPLTYRRHRSENLLLRMIHCRDLDMNQISLMRLSKGVFVHQKWQSSVPQPSPTLSCIEEVMANDFIDTQDEAPIDTFQFGNACHMINNLTSSCYDMFIPYSYTFGARYTNPYNNASDLVIRGKLPLWCQTLFLSNCIKQTEPVQAHVPRSGLFPFAPQITVTFKPLIQDETDAIMPELTVLYERFTMEDMDAFSFPELTDEELELTWPERKKQVYQRILVCDIPDDLAKILSDMATIWAASKGLML</sequence>
<dbReference type="AlphaFoldDB" id="A0AAN7I1G8"/>
<reference evidence="2 3" key="1">
    <citation type="submission" date="2022-11" db="EMBL/GenBank/DDBJ databases">
        <title>Mucor velutinosus strain NIH1002 WGS.</title>
        <authorList>
            <person name="Subramanian P."/>
            <person name="Mullikin J.C."/>
            <person name="Segre J.A."/>
            <person name="Zelazny A.M."/>
        </authorList>
    </citation>
    <scope>NUCLEOTIDE SEQUENCE [LARGE SCALE GENOMIC DNA]</scope>
    <source>
        <strain evidence="2 3">NIH1002</strain>
    </source>
</reference>
<gene>
    <name evidence="2" type="primary">GYP5</name>
    <name evidence="2" type="ORF">ATC70_011506</name>
</gene>
<feature type="compositionally biased region" description="Low complexity" evidence="1">
    <location>
        <begin position="28"/>
        <end position="45"/>
    </location>
</feature>
<dbReference type="Proteomes" id="UP001304243">
    <property type="component" value="Unassembled WGS sequence"/>
</dbReference>